<protein>
    <submittedName>
        <fullName evidence="2">Uncharacterized protein</fullName>
    </submittedName>
</protein>
<sequence length="82" mass="9292">MRNKNKRSKETSGGTDEGSAIIKSAKNSDLLPVPLKQKSCCERVVKRRRRTMDPGPSLSFATRARKIMKHNKTLTFQAMQMI</sequence>
<gene>
    <name evidence="2" type="ORF">KIN20_032993</name>
</gene>
<accession>A0AAD5R7T6</accession>
<evidence type="ECO:0000313" key="3">
    <source>
        <dbReference type="Proteomes" id="UP001196413"/>
    </source>
</evidence>
<evidence type="ECO:0000313" key="2">
    <source>
        <dbReference type="EMBL" id="KAJ1371111.1"/>
    </source>
</evidence>
<reference evidence="2" key="1">
    <citation type="submission" date="2021-06" db="EMBL/GenBank/DDBJ databases">
        <title>Parelaphostrongylus tenuis whole genome reference sequence.</title>
        <authorList>
            <person name="Garwood T.J."/>
            <person name="Larsen P.A."/>
            <person name="Fountain-Jones N.M."/>
            <person name="Garbe J.R."/>
            <person name="Macchietto M.G."/>
            <person name="Kania S.A."/>
            <person name="Gerhold R.W."/>
            <person name="Richards J.E."/>
            <person name="Wolf T.M."/>
        </authorList>
    </citation>
    <scope>NUCLEOTIDE SEQUENCE</scope>
    <source>
        <strain evidence="2">MNPRO001-30</strain>
        <tissue evidence="2">Meninges</tissue>
    </source>
</reference>
<dbReference type="AlphaFoldDB" id="A0AAD5R7T6"/>
<comment type="caution">
    <text evidence="2">The sequence shown here is derived from an EMBL/GenBank/DDBJ whole genome shotgun (WGS) entry which is preliminary data.</text>
</comment>
<dbReference type="EMBL" id="JAHQIW010006914">
    <property type="protein sequence ID" value="KAJ1371111.1"/>
    <property type="molecule type" value="Genomic_DNA"/>
</dbReference>
<organism evidence="2 3">
    <name type="scientific">Parelaphostrongylus tenuis</name>
    <name type="common">Meningeal worm</name>
    <dbReference type="NCBI Taxonomy" id="148309"/>
    <lineage>
        <taxon>Eukaryota</taxon>
        <taxon>Metazoa</taxon>
        <taxon>Ecdysozoa</taxon>
        <taxon>Nematoda</taxon>
        <taxon>Chromadorea</taxon>
        <taxon>Rhabditida</taxon>
        <taxon>Rhabditina</taxon>
        <taxon>Rhabditomorpha</taxon>
        <taxon>Strongyloidea</taxon>
        <taxon>Metastrongylidae</taxon>
        <taxon>Parelaphostrongylus</taxon>
    </lineage>
</organism>
<dbReference type="Proteomes" id="UP001196413">
    <property type="component" value="Unassembled WGS sequence"/>
</dbReference>
<feature type="region of interest" description="Disordered" evidence="1">
    <location>
        <begin position="1"/>
        <end position="26"/>
    </location>
</feature>
<name>A0AAD5R7T6_PARTN</name>
<keyword evidence="3" id="KW-1185">Reference proteome</keyword>
<proteinExistence type="predicted"/>
<evidence type="ECO:0000256" key="1">
    <source>
        <dbReference type="SAM" id="MobiDB-lite"/>
    </source>
</evidence>